<comment type="caution">
    <text evidence="3">The sequence shown here is derived from an EMBL/GenBank/DDBJ whole genome shotgun (WGS) entry which is preliminary data.</text>
</comment>
<dbReference type="Proteomes" id="UP000050523">
    <property type="component" value="Unassembled WGS sequence"/>
</dbReference>
<reference evidence="3 4" key="1">
    <citation type="submission" date="2015-09" db="EMBL/GenBank/DDBJ databases">
        <title>Genome announcement of multiple Pseudomonas syringae strains.</title>
        <authorList>
            <person name="Thakur S."/>
            <person name="Wang P.W."/>
            <person name="Gong Y."/>
            <person name="Weir B.S."/>
            <person name="Guttman D.S."/>
        </authorList>
    </citation>
    <scope>NUCLEOTIDE SEQUENCE [LARGE SCALE GENOMIC DNA]</scope>
    <source>
        <strain evidence="3 4">ICMP9151</strain>
    </source>
</reference>
<dbReference type="Gene3D" id="3.90.176.10">
    <property type="entry name" value="Toxin ADP-ribosyltransferase, Chain A, domain 1"/>
    <property type="match status" value="1"/>
</dbReference>
<keyword evidence="1" id="KW-1133">Transmembrane helix</keyword>
<keyword evidence="1" id="KW-0812">Transmembrane</keyword>
<feature type="transmembrane region" description="Helical" evidence="1">
    <location>
        <begin position="429"/>
        <end position="449"/>
    </location>
</feature>
<name>A0AA40P5H1_9PSED</name>
<sequence length="892" mass="100294">MPRARYWMITCMTSLIQEDVMTSIPSKIPMTDQQRLRERARQFVLDYPDLHDLAYEAASNIMLQHTKRVFNPDRVYWHRFGSASSSPRTFTGWQHSGKPVQSMTLIELLMQRFEAHDQEASDELSLYGGFYTDGPDHGVFDERNEVPMLPQDVLKDMWTLDFSEQYTRRMERFWSTHSENFCIFAKAHYLVAAGNCLRKGQLSPDDFKHVTRFVVTDPLQPLTLKALLESPPATLGLSVHTLDINGIEAHDMLRIVIADGREVIYWPDAEQPFRVFDNERALYNWLKEQFLSEQAGKALTGHFLRGQAALIKDSASFSSGVSELLAQDWHADVRLINLSQAPIVGDPFIYQRDIARQAMSADARQLLTSNTDLRKQMWMGYLSAFMQVFGGLAPLGWPVALTLVGASFANTGLNIEQAVNGKTPAQRRAGVLGAIINTLYLLFNLPLLMSIRATPEPTQLVRADVVSLPGEIVQGSVPVDLLDNMEGNLLLDSLTPSAAEGRFRSIYSLSNGETWIKLGQLPYRVMFNEQEHCWFIVNPDNPFAFIGGQPVRLGADGEWMLMKPLGLQGGSPMEPQVPSTSAFAPASKPYVAVRSTFWDRYLQTDIFNEQYYSDSALARQKQVMAIWEPTPEDVLESDSSSDGDEVYKDPWHGKHRVFRLGEDEYSGANIKLYTQEDAMFNRFLRTGKRDVNHQVRFIERLADDIHVVGYNNDVELYRGGSGDRGTSGAVFRSGQIKVGDVLVNTDITSFSENPYVVGAFASSRAGAPTNALIAPVTFDDTSVVFVLPKGRYLRATPIAPFSASPEEAESIFLPGCYFQIDSIEEVVGDFYRIMKVQMQEVDRPAQGLTLYDLRTGEPFSRAQYTLKLGADAKVLVDRFFPHDPLANLFSPH</sequence>
<accession>A0AA40P5H1</accession>
<dbReference type="InterPro" id="IPR046673">
    <property type="entry name" value="ToxA_N"/>
</dbReference>
<dbReference type="AlphaFoldDB" id="A0AA40P5H1"/>
<dbReference type="EMBL" id="LJRO01000153">
    <property type="protein sequence ID" value="KPZ02807.1"/>
    <property type="molecule type" value="Genomic_DNA"/>
</dbReference>
<feature type="transmembrane region" description="Helical" evidence="1">
    <location>
        <begin position="384"/>
        <end position="409"/>
    </location>
</feature>
<evidence type="ECO:0000256" key="1">
    <source>
        <dbReference type="SAM" id="Phobius"/>
    </source>
</evidence>
<evidence type="ECO:0000313" key="3">
    <source>
        <dbReference type="EMBL" id="KPZ02807.1"/>
    </source>
</evidence>
<feature type="domain" description="Dermonecrotic toxin N-terminal" evidence="2">
    <location>
        <begin position="46"/>
        <end position="303"/>
    </location>
</feature>
<evidence type="ECO:0000259" key="2">
    <source>
        <dbReference type="Pfam" id="PF20178"/>
    </source>
</evidence>
<dbReference type="PROSITE" id="PS51996">
    <property type="entry name" value="TR_MART"/>
    <property type="match status" value="1"/>
</dbReference>
<evidence type="ECO:0000313" key="4">
    <source>
        <dbReference type="Proteomes" id="UP000050523"/>
    </source>
</evidence>
<proteinExistence type="predicted"/>
<dbReference type="Pfam" id="PF20178">
    <property type="entry name" value="ToxA_N"/>
    <property type="match status" value="1"/>
</dbReference>
<gene>
    <name evidence="3" type="ORF">ALO43_05036</name>
</gene>
<dbReference type="SUPFAM" id="SSF56399">
    <property type="entry name" value="ADP-ribosylation"/>
    <property type="match status" value="1"/>
</dbReference>
<keyword evidence="1" id="KW-0472">Membrane</keyword>
<organism evidence="3 4">
    <name type="scientific">Pseudomonas tremae</name>
    <dbReference type="NCBI Taxonomy" id="200454"/>
    <lineage>
        <taxon>Bacteria</taxon>
        <taxon>Pseudomonadati</taxon>
        <taxon>Pseudomonadota</taxon>
        <taxon>Gammaproteobacteria</taxon>
        <taxon>Pseudomonadales</taxon>
        <taxon>Pseudomonadaceae</taxon>
        <taxon>Pseudomonas</taxon>
    </lineage>
</organism>
<protein>
    <recommendedName>
        <fullName evidence="2">Dermonecrotic toxin N-terminal domain-containing protein</fullName>
    </recommendedName>
</protein>